<accession>A0A897NAT9</accession>
<keyword evidence="3" id="KW-0645">Protease</keyword>
<dbReference type="SUPFAM" id="SSF82171">
    <property type="entry name" value="DPP6 N-terminal domain-like"/>
    <property type="match status" value="1"/>
</dbReference>
<dbReference type="PANTHER" id="PTHR42776:SF27">
    <property type="entry name" value="DIPEPTIDYL PEPTIDASE FAMILY MEMBER 6"/>
    <property type="match status" value="1"/>
</dbReference>
<proteinExistence type="predicted"/>
<gene>
    <name evidence="3" type="primary">dap22</name>
    <name evidence="3" type="ORF">HSR122_2183</name>
</gene>
<dbReference type="Pfam" id="PF00326">
    <property type="entry name" value="Peptidase_S9"/>
    <property type="match status" value="1"/>
</dbReference>
<reference evidence="3 4" key="1">
    <citation type="submission" date="2020-11" db="EMBL/GenBank/DDBJ databases">
        <title>Carbohydrate-dependent, anaerobic sulfur respiration: A novel catabolism in halophilic archaea.</title>
        <authorList>
            <person name="Sorokin D.Y."/>
            <person name="Messina E."/>
            <person name="Smedile F."/>
            <person name="La Cono V."/>
            <person name="Hallsworth J.E."/>
            <person name="Yakimov M.M."/>
        </authorList>
    </citation>
    <scope>NUCLEOTIDE SEQUENCE [LARGE SCALE GENOMIC DNA]</scope>
    <source>
        <strain evidence="3 4">HSR12-2</strain>
    </source>
</reference>
<dbReference type="InterPro" id="IPR001375">
    <property type="entry name" value="Peptidase_S9_cat"/>
</dbReference>
<dbReference type="GeneID" id="68852791"/>
<dbReference type="AlphaFoldDB" id="A0A897NAT9"/>
<protein>
    <submittedName>
        <fullName evidence="3">Dipeptidyl aminopeptidase/acylaminoacyl-peptidase</fullName>
    </submittedName>
</protein>
<keyword evidence="1" id="KW-0378">Hydrolase</keyword>
<dbReference type="InterPro" id="IPR011042">
    <property type="entry name" value="6-blade_b-propeller_TolB-like"/>
</dbReference>
<evidence type="ECO:0000313" key="3">
    <source>
        <dbReference type="EMBL" id="QSG09564.1"/>
    </source>
</evidence>
<dbReference type="GO" id="GO:0006508">
    <property type="term" value="P:proteolysis"/>
    <property type="evidence" value="ECO:0007669"/>
    <property type="project" value="InterPro"/>
</dbReference>
<dbReference type="InterPro" id="IPR029058">
    <property type="entry name" value="AB_hydrolase_fold"/>
</dbReference>
<dbReference type="SUPFAM" id="SSF53474">
    <property type="entry name" value="alpha/beta-Hydrolases"/>
    <property type="match status" value="1"/>
</dbReference>
<evidence type="ECO:0000259" key="2">
    <source>
        <dbReference type="Pfam" id="PF00326"/>
    </source>
</evidence>
<dbReference type="Gene3D" id="3.40.50.1820">
    <property type="entry name" value="alpha/beta hydrolase"/>
    <property type="match status" value="1"/>
</dbReference>
<name>A0A897NAT9_9EURY</name>
<dbReference type="Gene3D" id="2.120.10.30">
    <property type="entry name" value="TolB, C-terminal domain"/>
    <property type="match status" value="1"/>
</dbReference>
<dbReference type="GO" id="GO:0004252">
    <property type="term" value="F:serine-type endopeptidase activity"/>
    <property type="evidence" value="ECO:0007669"/>
    <property type="project" value="TreeGrafter"/>
</dbReference>
<feature type="domain" description="Peptidase S9 prolyl oligopeptidase catalytic" evidence="2">
    <location>
        <begin position="368"/>
        <end position="569"/>
    </location>
</feature>
<organism evidence="3 4">
    <name type="scientific">Halapricum desulfuricans</name>
    <dbReference type="NCBI Taxonomy" id="2841257"/>
    <lineage>
        <taxon>Archaea</taxon>
        <taxon>Methanobacteriati</taxon>
        <taxon>Methanobacteriota</taxon>
        <taxon>Stenosarchaea group</taxon>
        <taxon>Halobacteria</taxon>
        <taxon>Halobacteriales</taxon>
        <taxon>Haloarculaceae</taxon>
        <taxon>Halapricum</taxon>
    </lineage>
</organism>
<dbReference type="Proteomes" id="UP000662973">
    <property type="component" value="Chromosome"/>
</dbReference>
<evidence type="ECO:0000313" key="4">
    <source>
        <dbReference type="Proteomes" id="UP000662973"/>
    </source>
</evidence>
<keyword evidence="4" id="KW-1185">Reference proteome</keyword>
<sequence>MQIEEYVEQISDAHGIQGSTVLPDGTIVFTAYRDGEYELCTLDEQLTETDGDITYPERLEGRESVVAHRDVDGNEAYDLVEVDPEAGTVTPILDDQFQNQNPQQNPTDPAQLAFVSTRDRSLDLYTLGLETGEVTKRSENDDPVWGYAWSPDGDALVYQSGAGDGDALRLIDLDTETDEVLVDEPDSEQSLSMTSRHQGRGAWSDNGIVFTTNHETGYRELAVADPSGDYDLHHVTEWDKYDPRWTPDGDIVFVEPRNGNREIRRLDDGEVETIESVGAHVYRDPTKNGVYYANYSPTEAGDLKKDGETVVVESEVDFPTTAPEEMTYKSGDGQEISARLYTPDEEPVGGIVNIHGGPPAQHYNRLDPTTQTLVQSGFEVLAPDYRGSVGYGREFRTSNIGNIGAVDVDDVAAGAAYLRERGRSQVGAIGASWGGYLTLMGASTTDAFDAGASICGLVNLETAVENARGYLGEVMERLAGGTPEEVPELYEERSPIAHVDDINVPLLVVQGANDPRVPQSEAEQLISSLEERDIPHEYLLFEDEGHGVVKTENTAEYLNRTVSLFETAFES</sequence>
<evidence type="ECO:0000256" key="1">
    <source>
        <dbReference type="ARBA" id="ARBA00022801"/>
    </source>
</evidence>
<keyword evidence="3" id="KW-0031">Aminopeptidase</keyword>
<dbReference type="EMBL" id="CP064788">
    <property type="protein sequence ID" value="QSG09564.1"/>
    <property type="molecule type" value="Genomic_DNA"/>
</dbReference>
<dbReference type="GO" id="GO:0004177">
    <property type="term" value="F:aminopeptidase activity"/>
    <property type="evidence" value="ECO:0007669"/>
    <property type="project" value="UniProtKB-KW"/>
</dbReference>
<dbReference type="RefSeq" id="WP_229109716.1">
    <property type="nucleotide sequence ID" value="NZ_CP064788.1"/>
</dbReference>
<dbReference type="PANTHER" id="PTHR42776">
    <property type="entry name" value="SERINE PEPTIDASE S9 FAMILY MEMBER"/>
    <property type="match status" value="1"/>
</dbReference>
<dbReference type="KEGG" id="hds:HSR122_2183"/>